<evidence type="ECO:0000313" key="2">
    <source>
        <dbReference type="Proteomes" id="UP000186955"/>
    </source>
</evidence>
<keyword evidence="2" id="KW-1185">Reference proteome</keyword>
<accession>A0A1Q5TK75</accession>
<proteinExistence type="predicted"/>
<evidence type="ECO:0000313" key="1">
    <source>
        <dbReference type="EMBL" id="OKP00609.1"/>
    </source>
</evidence>
<dbReference type="AlphaFoldDB" id="A0A1Q5TK75"/>
<gene>
    <name evidence="1" type="ORF">PENSUB_7754</name>
</gene>
<name>A0A1Q5TK75_9EURO</name>
<dbReference type="EMBL" id="MNBE01000645">
    <property type="protein sequence ID" value="OKP00609.1"/>
    <property type="molecule type" value="Genomic_DNA"/>
</dbReference>
<sequence length="51" mass="5989">MARSQRSVVTVARSPQWQYFAKSITLRELRRYDVSCSRSSAALFQVHRVMK</sequence>
<protein>
    <submittedName>
        <fullName evidence="1">Uncharacterized protein</fullName>
    </submittedName>
</protein>
<reference evidence="1 2" key="1">
    <citation type="submission" date="2016-10" db="EMBL/GenBank/DDBJ databases">
        <title>Genome sequence of the ascomycete fungus Penicillium subrubescens.</title>
        <authorList>
            <person name="De Vries R.P."/>
            <person name="Peng M."/>
            <person name="Dilokpimol A."/>
            <person name="Hilden K."/>
            <person name="Makela M.R."/>
            <person name="Grigoriev I."/>
            <person name="Riley R."/>
            <person name="Granchi Z."/>
        </authorList>
    </citation>
    <scope>NUCLEOTIDE SEQUENCE [LARGE SCALE GENOMIC DNA]</scope>
    <source>
        <strain evidence="1 2">CBS 132785</strain>
    </source>
</reference>
<organism evidence="1 2">
    <name type="scientific">Penicillium subrubescens</name>
    <dbReference type="NCBI Taxonomy" id="1316194"/>
    <lineage>
        <taxon>Eukaryota</taxon>
        <taxon>Fungi</taxon>
        <taxon>Dikarya</taxon>
        <taxon>Ascomycota</taxon>
        <taxon>Pezizomycotina</taxon>
        <taxon>Eurotiomycetes</taxon>
        <taxon>Eurotiomycetidae</taxon>
        <taxon>Eurotiales</taxon>
        <taxon>Aspergillaceae</taxon>
        <taxon>Penicillium</taxon>
    </lineage>
</organism>
<dbReference type="Proteomes" id="UP000186955">
    <property type="component" value="Unassembled WGS sequence"/>
</dbReference>
<comment type="caution">
    <text evidence="1">The sequence shown here is derived from an EMBL/GenBank/DDBJ whole genome shotgun (WGS) entry which is preliminary data.</text>
</comment>